<proteinExistence type="inferred from homology"/>
<feature type="compositionally biased region" description="Basic and acidic residues" evidence="9">
    <location>
        <begin position="386"/>
        <end position="399"/>
    </location>
</feature>
<evidence type="ECO:0000313" key="13">
    <source>
        <dbReference type="Proteomes" id="UP001158576"/>
    </source>
</evidence>
<keyword evidence="6 10" id="KW-1133">Transmembrane helix</keyword>
<feature type="transmembrane region" description="Helical" evidence="10">
    <location>
        <begin position="596"/>
        <end position="616"/>
    </location>
</feature>
<feature type="transmembrane region" description="Helical" evidence="10">
    <location>
        <begin position="201"/>
        <end position="224"/>
    </location>
</feature>
<protein>
    <submittedName>
        <fullName evidence="12">Oidioi.mRNA.OKI2018_I69.chr1.g68.t1.cds</fullName>
    </submittedName>
</protein>
<keyword evidence="4" id="KW-0406">Ion transport</keyword>
<dbReference type="Gene3D" id="1.20.1420.30">
    <property type="entry name" value="NCX, central ion-binding region"/>
    <property type="match status" value="2"/>
</dbReference>
<keyword evidence="3" id="KW-0050">Antiport</keyword>
<keyword evidence="7 10" id="KW-0472">Membrane</keyword>
<comment type="catalytic activity">
    <reaction evidence="8">
        <text>Ca(2+)(out) + K(+)(out) + 4 Na(+)(in) = Ca(2+)(in) + K(+)(in) + 4 Na(+)(out)</text>
        <dbReference type="Rhea" id="RHEA:69967"/>
        <dbReference type="ChEBI" id="CHEBI:29101"/>
        <dbReference type="ChEBI" id="CHEBI:29103"/>
        <dbReference type="ChEBI" id="CHEBI:29108"/>
    </reaction>
</comment>
<evidence type="ECO:0000256" key="2">
    <source>
        <dbReference type="ARBA" id="ARBA00005364"/>
    </source>
</evidence>
<evidence type="ECO:0000256" key="1">
    <source>
        <dbReference type="ARBA" id="ARBA00004141"/>
    </source>
</evidence>
<dbReference type="InterPro" id="IPR004481">
    <property type="entry name" value="K/Na/Ca-exchanger"/>
</dbReference>
<name>A0ABN7SMX0_OIKDI</name>
<keyword evidence="4" id="KW-0106">Calcium</keyword>
<feature type="domain" description="Sodium/calcium exchanger membrane region" evidence="11">
    <location>
        <begin position="475"/>
        <end position="638"/>
    </location>
</feature>
<feature type="region of interest" description="Disordered" evidence="9">
    <location>
        <begin position="49"/>
        <end position="69"/>
    </location>
</feature>
<evidence type="ECO:0000256" key="10">
    <source>
        <dbReference type="SAM" id="Phobius"/>
    </source>
</evidence>
<evidence type="ECO:0000256" key="6">
    <source>
        <dbReference type="ARBA" id="ARBA00022989"/>
    </source>
</evidence>
<feature type="transmembrane region" description="Helical" evidence="10">
    <location>
        <begin position="509"/>
        <end position="532"/>
    </location>
</feature>
<dbReference type="Proteomes" id="UP001158576">
    <property type="component" value="Chromosome 1"/>
</dbReference>
<evidence type="ECO:0000256" key="3">
    <source>
        <dbReference type="ARBA" id="ARBA00022449"/>
    </source>
</evidence>
<comment type="subcellular location">
    <subcellularLocation>
        <location evidence="1">Membrane</location>
        <topology evidence="1">Multi-pass membrane protein</topology>
    </subcellularLocation>
</comment>
<feature type="compositionally biased region" description="Basic and acidic residues" evidence="9">
    <location>
        <begin position="355"/>
        <end position="365"/>
    </location>
</feature>
<dbReference type="EMBL" id="OU015566">
    <property type="protein sequence ID" value="CAG5101935.1"/>
    <property type="molecule type" value="Genomic_DNA"/>
</dbReference>
<accession>A0ABN7SMX0</accession>
<organism evidence="12 13">
    <name type="scientific">Oikopleura dioica</name>
    <name type="common">Tunicate</name>
    <dbReference type="NCBI Taxonomy" id="34765"/>
    <lineage>
        <taxon>Eukaryota</taxon>
        <taxon>Metazoa</taxon>
        <taxon>Chordata</taxon>
        <taxon>Tunicata</taxon>
        <taxon>Appendicularia</taxon>
        <taxon>Copelata</taxon>
        <taxon>Oikopleuridae</taxon>
        <taxon>Oikopleura</taxon>
    </lineage>
</organism>
<feature type="transmembrane region" description="Helical" evidence="10">
    <location>
        <begin position="133"/>
        <end position="152"/>
    </location>
</feature>
<feature type="transmembrane region" description="Helical" evidence="10">
    <location>
        <begin position="236"/>
        <end position="255"/>
    </location>
</feature>
<evidence type="ECO:0000259" key="11">
    <source>
        <dbReference type="Pfam" id="PF01699"/>
    </source>
</evidence>
<evidence type="ECO:0000256" key="8">
    <source>
        <dbReference type="ARBA" id="ARBA00033627"/>
    </source>
</evidence>
<keyword evidence="4" id="KW-0813">Transport</keyword>
<evidence type="ECO:0000256" key="4">
    <source>
        <dbReference type="ARBA" id="ARBA00022568"/>
    </source>
</evidence>
<keyword evidence="4" id="KW-0109">Calcium transport</keyword>
<gene>
    <name evidence="12" type="ORF">OKIOD_LOCUS8833</name>
</gene>
<dbReference type="Pfam" id="PF01699">
    <property type="entry name" value="Na_Ca_ex"/>
    <property type="match status" value="2"/>
</dbReference>
<feature type="transmembrane region" description="Helical" evidence="10">
    <location>
        <begin position="622"/>
        <end position="639"/>
    </location>
</feature>
<feature type="domain" description="Sodium/calcium exchanger membrane region" evidence="11">
    <location>
        <begin position="139"/>
        <end position="278"/>
    </location>
</feature>
<dbReference type="PANTHER" id="PTHR10846:SF8">
    <property type="entry name" value="INNER MEMBRANE PROTEIN YRBG"/>
    <property type="match status" value="1"/>
</dbReference>
<feature type="region of interest" description="Disordered" evidence="9">
    <location>
        <begin position="296"/>
        <end position="399"/>
    </location>
</feature>
<feature type="transmembrane region" description="Helical" evidence="10">
    <location>
        <begin position="544"/>
        <end position="566"/>
    </location>
</feature>
<comment type="similarity">
    <text evidence="2">Belongs to the Ca(2+):cation antiporter (CaCA) (TC 2.A.19) family. SLC24A subfamily.</text>
</comment>
<sequence length="649" mass="71957">MKSKSRASNFARDKRKRELKTRIRWICAAGCVLFFTVFAVFGGRNSGNLESRKRRQAPETSNVTWSDEKGDPCPSFNDTAGCIFAFVEDYKDDLGFLSDTCARVIREGRIDLNETADEIEICSYEKSTIPGLWLAFYCIAILWLFVAVAIICDDFFVPSLEAISEKLDLSEDVAGATFMAAGSSAPELFTSLLGVTKETDVGVGTIVGSAVFNLLVIVALSAALAGKSLNLDWRPLARDATYYAISIGFLVGFAWDGYITWWEALILTALYVIYVVIMAFNPHAFRRKTEPADVLPEKRRSSLVGSQFRHTRPGEMTGAVSGTPKPVKKSAQECDDSSQRRNTSIIRNQSIVSKGKIEPDERHQELDEENLPTSGRDSGIDDAETVIERNPEARNSQDEVLKEDDEEEEELCHLCPCWSFCPGVPHIPPKLEEKTPIGILKFIGSIILFIMSFPFYVFYTFTIPRCDTDENRKWYLLSFIMCIAWIVALTYGMVTVVEHAGCILGIGHFTMGLVIIAVGTSLPDALSSILVARDGFGDMAVSNAIGSNVFDIDLGIGAPFFIFALVRDKPVSLLKPEEWCEFNSFTGKKIMPHSKFGLVLLGILTIAIIIFAALRFKLDKRVGVALLLLYACFLAYAFTQEILCHSLSC</sequence>
<keyword evidence="13" id="KW-1185">Reference proteome</keyword>
<evidence type="ECO:0000313" key="12">
    <source>
        <dbReference type="EMBL" id="CAG5101935.1"/>
    </source>
</evidence>
<evidence type="ECO:0000256" key="7">
    <source>
        <dbReference type="ARBA" id="ARBA00023136"/>
    </source>
</evidence>
<feature type="transmembrane region" description="Helical" evidence="10">
    <location>
        <begin position="474"/>
        <end position="497"/>
    </location>
</feature>
<reference evidence="12 13" key="1">
    <citation type="submission" date="2021-04" db="EMBL/GenBank/DDBJ databases">
        <authorList>
            <person name="Bliznina A."/>
        </authorList>
    </citation>
    <scope>NUCLEOTIDE SEQUENCE [LARGE SCALE GENOMIC DNA]</scope>
</reference>
<dbReference type="InterPro" id="IPR044880">
    <property type="entry name" value="NCX_ion-bd_dom_sf"/>
</dbReference>
<feature type="transmembrane region" description="Helical" evidence="10">
    <location>
        <begin position="439"/>
        <end position="462"/>
    </location>
</feature>
<evidence type="ECO:0000256" key="5">
    <source>
        <dbReference type="ARBA" id="ARBA00022692"/>
    </source>
</evidence>
<keyword evidence="5 10" id="KW-0812">Transmembrane</keyword>
<dbReference type="InterPro" id="IPR004837">
    <property type="entry name" value="NaCa_Exmemb"/>
</dbReference>
<evidence type="ECO:0000256" key="9">
    <source>
        <dbReference type="SAM" id="MobiDB-lite"/>
    </source>
</evidence>
<dbReference type="PANTHER" id="PTHR10846">
    <property type="entry name" value="SODIUM/POTASSIUM/CALCIUM EXCHANGER"/>
    <property type="match status" value="1"/>
</dbReference>
<feature type="transmembrane region" description="Helical" evidence="10">
    <location>
        <begin position="261"/>
        <end position="280"/>
    </location>
</feature>
<dbReference type="NCBIfam" id="TIGR00367">
    <property type="entry name" value="calcium/sodium antiporter"/>
    <property type="match status" value="1"/>
</dbReference>
<feature type="compositionally biased region" description="Polar residues" evidence="9">
    <location>
        <begin position="340"/>
        <end position="352"/>
    </location>
</feature>
<feature type="transmembrane region" description="Helical" evidence="10">
    <location>
        <begin position="21"/>
        <end position="41"/>
    </location>
</feature>